<proteinExistence type="predicted"/>
<reference evidence="1 2" key="1">
    <citation type="submission" date="2020-05" db="EMBL/GenBank/DDBJ databases">
        <authorList>
            <person name="Brown Z."/>
            <person name="Glynn A."/>
            <person name="Broussard G.W."/>
        </authorList>
    </citation>
    <scope>NUCLEOTIDE SEQUENCE [LARGE SCALE GENOMIC DNA]</scope>
</reference>
<organism evidence="1 2">
    <name type="scientific">Vibrio phage River4</name>
    <dbReference type="NCBI Taxonomy" id="2736288"/>
    <lineage>
        <taxon>Viruses</taxon>
        <taxon>Duplodnaviria</taxon>
        <taxon>Heunggongvirae</taxon>
        <taxon>Uroviricota</taxon>
        <taxon>Caudoviricetes</taxon>
        <taxon>Demerecviridae</taxon>
        <taxon>Ermolyevavirinae</taxon>
        <taxon>Thalassavirus</taxon>
        <taxon>Thalassavirus river4</taxon>
    </lineage>
</organism>
<name>A0A6M9Z137_9CAUD</name>
<dbReference type="Pfam" id="PF13671">
    <property type="entry name" value="AAA_33"/>
    <property type="match status" value="1"/>
</dbReference>
<accession>A0A6M9Z137</accession>
<gene>
    <name evidence="1" type="ORF">RIVER4_172</name>
</gene>
<protein>
    <submittedName>
        <fullName evidence="1">Uncharacterized protein</fullName>
    </submittedName>
</protein>
<dbReference type="EMBL" id="MT448617">
    <property type="protein sequence ID" value="QKN84811.1"/>
    <property type="molecule type" value="Genomic_DNA"/>
</dbReference>
<sequence length="141" mass="16424">MKKLYLIRGVSGSGKTTLAEEMYNAFRAANIRASVVAADDYFYKDRETYQFNVSELGEAHAWCQEFVADGMRYDEYEAIIVHNTFTTEKEMRPYLQLAEMYDYDVTSLVVEHRHDNKSVHDVPTATLVRQSKRLRDNLQLI</sequence>
<dbReference type="SUPFAM" id="SSF52540">
    <property type="entry name" value="P-loop containing nucleoside triphosphate hydrolases"/>
    <property type="match status" value="1"/>
</dbReference>
<dbReference type="InterPro" id="IPR026302">
    <property type="entry name" value="NEDD4-bd_p2"/>
</dbReference>
<dbReference type="PANTHER" id="PTHR13308:SF40">
    <property type="entry name" value="NEDD4-BINDING PROTEIN 2-LIKE 1"/>
    <property type="match status" value="1"/>
</dbReference>
<dbReference type="Proteomes" id="UP000509572">
    <property type="component" value="Segment"/>
</dbReference>
<dbReference type="PANTHER" id="PTHR13308">
    <property type="entry name" value="NEDD4-BINDING PROTEIN 2-LIKE 1"/>
    <property type="match status" value="1"/>
</dbReference>
<dbReference type="Gene3D" id="3.40.50.300">
    <property type="entry name" value="P-loop containing nucleotide triphosphate hydrolases"/>
    <property type="match status" value="1"/>
</dbReference>
<keyword evidence="2" id="KW-1185">Reference proteome</keyword>
<dbReference type="InterPro" id="IPR027417">
    <property type="entry name" value="P-loop_NTPase"/>
</dbReference>
<evidence type="ECO:0000313" key="1">
    <source>
        <dbReference type="EMBL" id="QKN84811.1"/>
    </source>
</evidence>
<evidence type="ECO:0000313" key="2">
    <source>
        <dbReference type="Proteomes" id="UP000509572"/>
    </source>
</evidence>